<sequence>VDGRTKILRHPRNVLESKAAAKLQETYPSCVQTPMPPKAAKMTVPIHGEVLYHPPGWRLLFKRQLSTTIRATDVSGDFAQKLGLGAGVKAMPHLCGDDEAKWVEDYAEAFDGDEDEDDEGVQVVDRGIEAEEQEEEEVRIGFLILNGMKVVELRDKCRELGIEIRGCSKLTLIDKLQRREVEEALGRATEAERSLAELQEELAKERGNSQRFGQEQAVQLQE</sequence>
<evidence type="ECO:0000313" key="3">
    <source>
        <dbReference type="Proteomes" id="UP000626109"/>
    </source>
</evidence>
<protein>
    <recommendedName>
        <fullName evidence="4">SAP domain-containing protein</fullName>
    </recommendedName>
</protein>
<evidence type="ECO:0008006" key="4">
    <source>
        <dbReference type="Google" id="ProtNLM"/>
    </source>
</evidence>
<dbReference type="Proteomes" id="UP000626109">
    <property type="component" value="Unassembled WGS sequence"/>
</dbReference>
<accession>A0A813I7L3</accession>
<name>A0A813I7L3_POLGL</name>
<evidence type="ECO:0000313" key="2">
    <source>
        <dbReference type="EMBL" id="CAE8647073.1"/>
    </source>
</evidence>
<keyword evidence="1" id="KW-0175">Coiled coil</keyword>
<organism evidence="2 3">
    <name type="scientific">Polarella glacialis</name>
    <name type="common">Dinoflagellate</name>
    <dbReference type="NCBI Taxonomy" id="89957"/>
    <lineage>
        <taxon>Eukaryota</taxon>
        <taxon>Sar</taxon>
        <taxon>Alveolata</taxon>
        <taxon>Dinophyceae</taxon>
        <taxon>Suessiales</taxon>
        <taxon>Suessiaceae</taxon>
        <taxon>Polarella</taxon>
    </lineage>
</organism>
<feature type="non-terminal residue" evidence="2">
    <location>
        <position position="1"/>
    </location>
</feature>
<dbReference type="AlphaFoldDB" id="A0A813I7L3"/>
<proteinExistence type="predicted"/>
<dbReference type="EMBL" id="CAJNNW010005096">
    <property type="protein sequence ID" value="CAE8647073.1"/>
    <property type="molecule type" value="Genomic_DNA"/>
</dbReference>
<gene>
    <name evidence="2" type="ORF">PGLA2088_LOCUS5365</name>
</gene>
<comment type="caution">
    <text evidence="2">The sequence shown here is derived from an EMBL/GenBank/DDBJ whole genome shotgun (WGS) entry which is preliminary data.</text>
</comment>
<evidence type="ECO:0000256" key="1">
    <source>
        <dbReference type="SAM" id="Coils"/>
    </source>
</evidence>
<reference evidence="2" key="1">
    <citation type="submission" date="2021-02" db="EMBL/GenBank/DDBJ databases">
        <authorList>
            <person name="Dougan E. K."/>
            <person name="Rhodes N."/>
            <person name="Thang M."/>
            <person name="Chan C."/>
        </authorList>
    </citation>
    <scope>NUCLEOTIDE SEQUENCE</scope>
</reference>
<feature type="coiled-coil region" evidence="1">
    <location>
        <begin position="181"/>
        <end position="215"/>
    </location>
</feature>
<feature type="non-terminal residue" evidence="2">
    <location>
        <position position="222"/>
    </location>
</feature>